<dbReference type="EC" id="3.4.16.4" evidence="4"/>
<feature type="active site" description="Acyl-ester intermediate" evidence="13">
    <location>
        <position position="66"/>
    </location>
</feature>
<dbReference type="GO" id="GO:0071555">
    <property type="term" value="P:cell wall organization"/>
    <property type="evidence" value="ECO:0007669"/>
    <property type="project" value="UniProtKB-KW"/>
</dbReference>
<dbReference type="Gene3D" id="2.60.410.10">
    <property type="entry name" value="D-Ala-D-Ala carboxypeptidase, C-terminal domain"/>
    <property type="match status" value="1"/>
</dbReference>
<comment type="catalytic activity">
    <reaction evidence="12">
        <text>Preferential cleavage: (Ac)2-L-Lys-D-Ala-|-D-Ala. Also transpeptidation of peptidyl-alanyl moieties that are N-acyl substituents of D-alanine.</text>
        <dbReference type="EC" id="3.4.16.4"/>
    </reaction>
</comment>
<gene>
    <name evidence="17" type="ORF">C0630_13470</name>
</gene>
<evidence type="ECO:0000256" key="10">
    <source>
        <dbReference type="ARBA" id="ARBA00022984"/>
    </source>
</evidence>
<keyword evidence="11" id="KW-0961">Cell wall biogenesis/degradation</keyword>
<organism evidence="17 18">
    <name type="scientific">Sedimenticola selenatireducens</name>
    <dbReference type="NCBI Taxonomy" id="191960"/>
    <lineage>
        <taxon>Bacteria</taxon>
        <taxon>Pseudomonadati</taxon>
        <taxon>Pseudomonadota</taxon>
        <taxon>Gammaproteobacteria</taxon>
        <taxon>Chromatiales</taxon>
        <taxon>Sedimenticolaceae</taxon>
        <taxon>Sedimenticola</taxon>
    </lineage>
</organism>
<evidence type="ECO:0000313" key="18">
    <source>
        <dbReference type="Proteomes" id="UP000235015"/>
    </source>
</evidence>
<sequence length="384" mass="42435">MFARTTRVDLFTLFGLIFLILFVLPVTAAPVPAPPSVAATGHLLIDFDSGYVLAENNAEQRLEPASLTKIMTAYVVMKEIQAGQVTLQDQVLVSKKAWRTPGSRMFIEVGKKIALEDLLKGMIIQSGNDASVALAEHIAGSEETFANLMNDHARRLGMINTHFVNSTGLPDEQHYTTPRDIARVTRATIREFPDIYQWYATKEFTFNNIKQHNRNKLLWRDDAVDGVKTGHTEAAGFCLVASAKKDGMRLISVVMGTSSEDARASESQSLLNYGFRFFETHRLYGAGEKLASTRVWKGSQEQLRLGLTRDLYITIPRGQYQNLNAGMRIEPKIIAPVSSGQPLGKVNIALAGETIVEDDLVALDPIAEGGLLQTAKDTVLLWLE</sequence>
<dbReference type="SMART" id="SM00936">
    <property type="entry name" value="PBP5_C"/>
    <property type="match status" value="1"/>
</dbReference>
<dbReference type="GO" id="GO:0009252">
    <property type="term" value="P:peptidoglycan biosynthetic process"/>
    <property type="evidence" value="ECO:0007669"/>
    <property type="project" value="UniProtKB-UniPathway"/>
</dbReference>
<dbReference type="STRING" id="1111735.GCA_000428045_01494"/>
<dbReference type="Pfam" id="PF00768">
    <property type="entry name" value="Peptidase_S11"/>
    <property type="match status" value="1"/>
</dbReference>
<comment type="pathway">
    <text evidence="2">Cell wall biogenesis; peptidoglycan biosynthesis.</text>
</comment>
<proteinExistence type="inferred from homology"/>
<accession>A0A2N6CTI5</accession>
<dbReference type="InterPro" id="IPR018044">
    <property type="entry name" value="Peptidase_S11"/>
</dbReference>
<reference evidence="17 18" key="1">
    <citation type="submission" date="2017-11" db="EMBL/GenBank/DDBJ databases">
        <title>Genome-resolved metagenomics identifies genetic mobility, metabolic interactions, and unexpected diversity in perchlorate-reducing communities.</title>
        <authorList>
            <person name="Barnum T.P."/>
            <person name="Figueroa I.A."/>
            <person name="Carlstrom C.I."/>
            <person name="Lucas L.N."/>
            <person name="Engelbrektson A.L."/>
            <person name="Coates J.D."/>
        </authorList>
    </citation>
    <scope>NUCLEOTIDE SEQUENCE [LARGE SCALE GENOMIC DNA]</scope>
    <source>
        <strain evidence="17">BM301</strain>
    </source>
</reference>
<dbReference type="PANTHER" id="PTHR21581:SF6">
    <property type="entry name" value="TRAFFICKING PROTEIN PARTICLE COMPLEX SUBUNIT 12"/>
    <property type="match status" value="1"/>
</dbReference>
<keyword evidence="6" id="KW-0645">Protease</keyword>
<evidence type="ECO:0000256" key="3">
    <source>
        <dbReference type="ARBA" id="ARBA00007164"/>
    </source>
</evidence>
<evidence type="ECO:0000256" key="9">
    <source>
        <dbReference type="ARBA" id="ARBA00022960"/>
    </source>
</evidence>
<evidence type="ECO:0000256" key="4">
    <source>
        <dbReference type="ARBA" id="ARBA00012448"/>
    </source>
</evidence>
<evidence type="ECO:0000256" key="5">
    <source>
        <dbReference type="ARBA" id="ARBA00022645"/>
    </source>
</evidence>
<dbReference type="PRINTS" id="PR00725">
    <property type="entry name" value="DADACBPTASE1"/>
</dbReference>
<evidence type="ECO:0000313" key="17">
    <source>
        <dbReference type="EMBL" id="PLX60473.1"/>
    </source>
</evidence>
<comment type="function">
    <text evidence="1">Removes C-terminal D-alanyl residues from sugar-peptide cell wall precursors.</text>
</comment>
<evidence type="ECO:0000256" key="2">
    <source>
        <dbReference type="ARBA" id="ARBA00004752"/>
    </source>
</evidence>
<comment type="caution">
    <text evidence="17">The sequence shown here is derived from an EMBL/GenBank/DDBJ whole genome shotgun (WGS) entry which is preliminary data.</text>
</comment>
<evidence type="ECO:0000256" key="1">
    <source>
        <dbReference type="ARBA" id="ARBA00003217"/>
    </source>
</evidence>
<keyword evidence="5 17" id="KW-0121">Carboxypeptidase</keyword>
<dbReference type="EMBL" id="PKUN01000023">
    <property type="protein sequence ID" value="PLX60473.1"/>
    <property type="molecule type" value="Genomic_DNA"/>
</dbReference>
<protein>
    <recommendedName>
        <fullName evidence="4">serine-type D-Ala-D-Ala carboxypeptidase</fullName>
        <ecNumber evidence="4">3.4.16.4</ecNumber>
    </recommendedName>
</protein>
<evidence type="ECO:0000256" key="13">
    <source>
        <dbReference type="PIRSR" id="PIRSR618044-1"/>
    </source>
</evidence>
<dbReference type="GO" id="GO:0008360">
    <property type="term" value="P:regulation of cell shape"/>
    <property type="evidence" value="ECO:0007669"/>
    <property type="project" value="UniProtKB-KW"/>
</dbReference>
<dbReference type="SUPFAM" id="SSF56601">
    <property type="entry name" value="beta-lactamase/transpeptidase-like"/>
    <property type="match status" value="1"/>
</dbReference>
<keyword evidence="7" id="KW-0732">Signal</keyword>
<evidence type="ECO:0000256" key="12">
    <source>
        <dbReference type="ARBA" id="ARBA00034000"/>
    </source>
</evidence>
<dbReference type="UniPathway" id="UPA00219"/>
<evidence type="ECO:0000256" key="14">
    <source>
        <dbReference type="PIRSR" id="PIRSR618044-2"/>
    </source>
</evidence>
<dbReference type="Proteomes" id="UP000235015">
    <property type="component" value="Unassembled WGS sequence"/>
</dbReference>
<dbReference type="SUPFAM" id="SSF69189">
    <property type="entry name" value="Penicillin-binding protein associated domain"/>
    <property type="match status" value="1"/>
</dbReference>
<dbReference type="Gene3D" id="3.40.710.10">
    <property type="entry name" value="DD-peptidase/beta-lactamase superfamily"/>
    <property type="match status" value="1"/>
</dbReference>
<dbReference type="InterPro" id="IPR001967">
    <property type="entry name" value="Peptidase_S11_N"/>
</dbReference>
<keyword evidence="10" id="KW-0573">Peptidoglycan synthesis</keyword>
<evidence type="ECO:0000256" key="8">
    <source>
        <dbReference type="ARBA" id="ARBA00022801"/>
    </source>
</evidence>
<dbReference type="InterPro" id="IPR015956">
    <property type="entry name" value="Peniciliin-bd_prot_C_sf"/>
</dbReference>
<dbReference type="RefSeq" id="WP_273440036.1">
    <property type="nucleotide sequence ID" value="NZ_CBDUFW010000041.1"/>
</dbReference>
<dbReference type="PANTHER" id="PTHR21581">
    <property type="entry name" value="D-ALANYL-D-ALANINE CARBOXYPEPTIDASE"/>
    <property type="match status" value="1"/>
</dbReference>
<dbReference type="InterPro" id="IPR012338">
    <property type="entry name" value="Beta-lactam/transpept-like"/>
</dbReference>
<feature type="active site" description="Proton acceptor" evidence="13">
    <location>
        <position position="69"/>
    </location>
</feature>
<keyword evidence="8 17" id="KW-0378">Hydrolase</keyword>
<feature type="active site" evidence="13">
    <location>
        <position position="126"/>
    </location>
</feature>
<evidence type="ECO:0000256" key="11">
    <source>
        <dbReference type="ARBA" id="ARBA00023316"/>
    </source>
</evidence>
<dbReference type="Pfam" id="PF07943">
    <property type="entry name" value="PBP5_C"/>
    <property type="match status" value="1"/>
</dbReference>
<evidence type="ECO:0000256" key="15">
    <source>
        <dbReference type="RuleBase" id="RU004016"/>
    </source>
</evidence>
<evidence type="ECO:0000256" key="7">
    <source>
        <dbReference type="ARBA" id="ARBA00022729"/>
    </source>
</evidence>
<dbReference type="AlphaFoldDB" id="A0A2N6CTI5"/>
<dbReference type="GO" id="GO:0006508">
    <property type="term" value="P:proteolysis"/>
    <property type="evidence" value="ECO:0007669"/>
    <property type="project" value="UniProtKB-KW"/>
</dbReference>
<comment type="similarity">
    <text evidence="3 15">Belongs to the peptidase S11 family.</text>
</comment>
<evidence type="ECO:0000259" key="16">
    <source>
        <dbReference type="SMART" id="SM00936"/>
    </source>
</evidence>
<dbReference type="InterPro" id="IPR012907">
    <property type="entry name" value="Peptidase_S11_C"/>
</dbReference>
<keyword evidence="9" id="KW-0133">Cell shape</keyword>
<feature type="binding site" evidence="14">
    <location>
        <position position="228"/>
    </location>
    <ligand>
        <name>substrate</name>
    </ligand>
</feature>
<dbReference type="GO" id="GO:0009002">
    <property type="term" value="F:serine-type D-Ala-D-Ala carboxypeptidase activity"/>
    <property type="evidence" value="ECO:0007669"/>
    <property type="project" value="UniProtKB-EC"/>
</dbReference>
<evidence type="ECO:0000256" key="6">
    <source>
        <dbReference type="ARBA" id="ARBA00022670"/>
    </source>
</evidence>
<name>A0A2N6CTI5_9GAMM</name>
<feature type="domain" description="Peptidase S11 D-Ala-D-Ala carboxypeptidase A C-terminal" evidence="16">
    <location>
        <begin position="278"/>
        <end position="368"/>
    </location>
</feature>
<dbReference type="InterPro" id="IPR037167">
    <property type="entry name" value="Peptidase_S11_C_sf"/>
</dbReference>